<feature type="compositionally biased region" description="Acidic residues" evidence="1">
    <location>
        <begin position="223"/>
        <end position="233"/>
    </location>
</feature>
<gene>
    <name evidence="2" type="ORF">PMEA_00030236</name>
</gene>
<evidence type="ECO:0000313" key="3">
    <source>
        <dbReference type="Proteomes" id="UP001159428"/>
    </source>
</evidence>
<evidence type="ECO:0000256" key="1">
    <source>
        <dbReference type="SAM" id="MobiDB-lite"/>
    </source>
</evidence>
<feature type="non-terminal residue" evidence="2">
    <location>
        <position position="249"/>
    </location>
</feature>
<feature type="compositionally biased region" description="Polar residues" evidence="1">
    <location>
        <begin position="103"/>
        <end position="120"/>
    </location>
</feature>
<organism evidence="2 3">
    <name type="scientific">Pocillopora meandrina</name>
    <dbReference type="NCBI Taxonomy" id="46732"/>
    <lineage>
        <taxon>Eukaryota</taxon>
        <taxon>Metazoa</taxon>
        <taxon>Cnidaria</taxon>
        <taxon>Anthozoa</taxon>
        <taxon>Hexacorallia</taxon>
        <taxon>Scleractinia</taxon>
        <taxon>Astrocoeniina</taxon>
        <taxon>Pocilloporidae</taxon>
        <taxon>Pocillopora</taxon>
    </lineage>
</organism>
<dbReference type="Proteomes" id="UP001159428">
    <property type="component" value="Unassembled WGS sequence"/>
</dbReference>
<reference evidence="2 3" key="1">
    <citation type="submission" date="2022-05" db="EMBL/GenBank/DDBJ databases">
        <authorList>
            <consortium name="Genoscope - CEA"/>
            <person name="William W."/>
        </authorList>
    </citation>
    <scope>NUCLEOTIDE SEQUENCE [LARGE SCALE GENOMIC DNA]</scope>
</reference>
<dbReference type="AlphaFoldDB" id="A0AAU9XSY4"/>
<proteinExistence type="predicted"/>
<comment type="caution">
    <text evidence="2">The sequence shown here is derived from an EMBL/GenBank/DDBJ whole genome shotgun (WGS) entry which is preliminary data.</text>
</comment>
<sequence length="249" mass="27715">MVKISYSSFVNFVVIRYREPMRLRNPIPETNTNLPPALWGTCFDKIFEILLKIQILILKTEKKSSIQQKKSTGLNFATFHGLNMLQSAVTRSEISAHGEANGAHQNTGADNVLNSQSSTRDGNKISEIKGKTVTTGKAVDKNTAACKNIASNTVTRSSVMSTGQSCHVLHVFGLKELKDLHQPSLSSMNDMISTMKSAMETIHCHQPPNLNKTSRKRKRDEMSDSDQSSDEESIAEKERCQTLQFLNLN</sequence>
<feature type="region of interest" description="Disordered" evidence="1">
    <location>
        <begin position="201"/>
        <end position="237"/>
    </location>
</feature>
<keyword evidence="3" id="KW-1185">Reference proteome</keyword>
<accession>A0AAU9XSY4</accession>
<evidence type="ECO:0000313" key="2">
    <source>
        <dbReference type="EMBL" id="CAH3158058.1"/>
    </source>
</evidence>
<protein>
    <submittedName>
        <fullName evidence="2">Uncharacterized protein</fullName>
    </submittedName>
</protein>
<name>A0AAU9XSY4_9CNID</name>
<feature type="region of interest" description="Disordered" evidence="1">
    <location>
        <begin position="99"/>
        <end position="128"/>
    </location>
</feature>
<dbReference type="EMBL" id="CALNXJ010000066">
    <property type="protein sequence ID" value="CAH3158058.1"/>
    <property type="molecule type" value="Genomic_DNA"/>
</dbReference>